<protein>
    <submittedName>
        <fullName evidence="2">Uncharacterized protein</fullName>
    </submittedName>
</protein>
<keyword evidence="1" id="KW-0812">Transmembrane</keyword>
<dbReference type="AlphaFoldDB" id="A0AAV2SQI0"/>
<keyword evidence="1" id="KW-0472">Membrane</keyword>
<sequence>QAALCSHGAWFQYYHLIITNMSSNALAAISPFVSQMDSALRTFAGFDLKQWISNLDIATVGIVMLVAALGFLLFDLIGYKFAPYSGNAAGYQPFGRNLLTGAAEAWQNRDNLGLDPYLSGVRGRSLDINKVSHVLDAISTAVLEWESPILSTAASTTHNTITHPKF</sequence>
<dbReference type="EMBL" id="CAXKWB010097174">
    <property type="protein sequence ID" value="CAL4221212.1"/>
    <property type="molecule type" value="Genomic_DNA"/>
</dbReference>
<accession>A0AAV2SQI0</accession>
<proteinExistence type="predicted"/>
<feature type="non-terminal residue" evidence="2">
    <location>
        <position position="1"/>
    </location>
</feature>
<evidence type="ECO:0000313" key="2">
    <source>
        <dbReference type="EMBL" id="CAL4221212.1"/>
    </source>
</evidence>
<keyword evidence="1" id="KW-1133">Transmembrane helix</keyword>
<reference evidence="2 3" key="1">
    <citation type="submission" date="2024-05" db="EMBL/GenBank/DDBJ databases">
        <authorList>
            <person name="Wallberg A."/>
        </authorList>
    </citation>
    <scope>NUCLEOTIDE SEQUENCE [LARGE SCALE GENOMIC DNA]</scope>
</reference>
<dbReference type="Proteomes" id="UP001497623">
    <property type="component" value="Unassembled WGS sequence"/>
</dbReference>
<organism evidence="2 3">
    <name type="scientific">Meganyctiphanes norvegica</name>
    <name type="common">Northern krill</name>
    <name type="synonym">Thysanopoda norvegica</name>
    <dbReference type="NCBI Taxonomy" id="48144"/>
    <lineage>
        <taxon>Eukaryota</taxon>
        <taxon>Metazoa</taxon>
        <taxon>Ecdysozoa</taxon>
        <taxon>Arthropoda</taxon>
        <taxon>Crustacea</taxon>
        <taxon>Multicrustacea</taxon>
        <taxon>Malacostraca</taxon>
        <taxon>Eumalacostraca</taxon>
        <taxon>Eucarida</taxon>
        <taxon>Euphausiacea</taxon>
        <taxon>Euphausiidae</taxon>
        <taxon>Meganyctiphanes</taxon>
    </lineage>
</organism>
<keyword evidence="3" id="KW-1185">Reference proteome</keyword>
<feature type="transmembrane region" description="Helical" evidence="1">
    <location>
        <begin position="57"/>
        <end position="77"/>
    </location>
</feature>
<evidence type="ECO:0000256" key="1">
    <source>
        <dbReference type="SAM" id="Phobius"/>
    </source>
</evidence>
<comment type="caution">
    <text evidence="2">The sequence shown here is derived from an EMBL/GenBank/DDBJ whole genome shotgun (WGS) entry which is preliminary data.</text>
</comment>
<feature type="non-terminal residue" evidence="2">
    <location>
        <position position="166"/>
    </location>
</feature>
<evidence type="ECO:0000313" key="3">
    <source>
        <dbReference type="Proteomes" id="UP001497623"/>
    </source>
</evidence>
<gene>
    <name evidence="2" type="ORF">MNOR_LOCUS39116</name>
</gene>
<name>A0AAV2SQI0_MEGNR</name>